<dbReference type="Gene3D" id="1.10.760.10">
    <property type="entry name" value="Cytochrome c-like domain"/>
    <property type="match status" value="2"/>
</dbReference>
<evidence type="ECO:0000256" key="4">
    <source>
        <dbReference type="ARBA" id="ARBA00022729"/>
    </source>
</evidence>
<dbReference type="Pfam" id="PF03150">
    <property type="entry name" value="CCP_MauG"/>
    <property type="match status" value="1"/>
</dbReference>
<evidence type="ECO:0000313" key="11">
    <source>
        <dbReference type="Proteomes" id="UP001606303"/>
    </source>
</evidence>
<accession>A0ABW7GWF6</accession>
<evidence type="ECO:0000256" key="2">
    <source>
        <dbReference type="ARBA" id="ARBA00022617"/>
    </source>
</evidence>
<keyword evidence="3 7" id="KW-0479">Metal-binding</keyword>
<feature type="compositionally biased region" description="Pro residues" evidence="8">
    <location>
        <begin position="66"/>
        <end position="78"/>
    </location>
</feature>
<evidence type="ECO:0000256" key="3">
    <source>
        <dbReference type="ARBA" id="ARBA00022723"/>
    </source>
</evidence>
<dbReference type="Proteomes" id="UP001606303">
    <property type="component" value="Unassembled WGS sequence"/>
</dbReference>
<dbReference type="InterPro" id="IPR051395">
    <property type="entry name" value="Cytochrome_c_Peroxidase/MauG"/>
</dbReference>
<dbReference type="PANTHER" id="PTHR30600:SF10">
    <property type="entry name" value="BLL6722 PROTEIN"/>
    <property type="match status" value="1"/>
</dbReference>
<dbReference type="InterPro" id="IPR009056">
    <property type="entry name" value="Cyt_c-like_dom"/>
</dbReference>
<comment type="subcellular location">
    <subcellularLocation>
        <location evidence="1">Cell envelope</location>
    </subcellularLocation>
</comment>
<dbReference type="PROSITE" id="PS51007">
    <property type="entry name" value="CYTC"/>
    <property type="match status" value="1"/>
</dbReference>
<dbReference type="PROSITE" id="PS51257">
    <property type="entry name" value="PROKAR_LIPOPROTEIN"/>
    <property type="match status" value="1"/>
</dbReference>
<feature type="region of interest" description="Disordered" evidence="8">
    <location>
        <begin position="62"/>
        <end position="96"/>
    </location>
</feature>
<dbReference type="InterPro" id="IPR004852">
    <property type="entry name" value="Di-haem_cyt_c_peroxidsae"/>
</dbReference>
<keyword evidence="11" id="KW-1185">Reference proteome</keyword>
<keyword evidence="2 7" id="KW-0349">Heme</keyword>
<dbReference type="InterPro" id="IPR036909">
    <property type="entry name" value="Cyt_c-like_dom_sf"/>
</dbReference>
<dbReference type="RefSeq" id="WP_394382746.1">
    <property type="nucleotide sequence ID" value="NZ_JBIGIB010000002.1"/>
</dbReference>
<evidence type="ECO:0000259" key="9">
    <source>
        <dbReference type="PROSITE" id="PS51007"/>
    </source>
</evidence>
<dbReference type="EMBL" id="JBIGIB010000002">
    <property type="protein sequence ID" value="MFG6466303.1"/>
    <property type="molecule type" value="Genomic_DNA"/>
</dbReference>
<comment type="caution">
    <text evidence="10">The sequence shown here is derived from an EMBL/GenBank/DDBJ whole genome shotgun (WGS) entry which is preliminary data.</text>
</comment>
<name>A0ABW7GWF6_9BURK</name>
<keyword evidence="4" id="KW-0732">Signal</keyword>
<evidence type="ECO:0000313" key="10">
    <source>
        <dbReference type="EMBL" id="MFG6466303.1"/>
    </source>
</evidence>
<protein>
    <submittedName>
        <fullName evidence="10">Cytochrome-c peroxidase</fullName>
    </submittedName>
</protein>
<proteinExistence type="predicted"/>
<evidence type="ECO:0000256" key="6">
    <source>
        <dbReference type="ARBA" id="ARBA00023004"/>
    </source>
</evidence>
<reference evidence="10 11" key="1">
    <citation type="submission" date="2024-08" db="EMBL/GenBank/DDBJ databases">
        <authorList>
            <person name="Lu H."/>
        </authorList>
    </citation>
    <scope>NUCLEOTIDE SEQUENCE [LARGE SCALE GENOMIC DNA]</scope>
    <source>
        <strain evidence="10 11">BYS87W</strain>
    </source>
</reference>
<evidence type="ECO:0000256" key="1">
    <source>
        <dbReference type="ARBA" id="ARBA00004196"/>
    </source>
</evidence>
<gene>
    <name evidence="10" type="ORF">ACG01O_06770</name>
</gene>
<keyword evidence="10" id="KW-0575">Peroxidase</keyword>
<organism evidence="10 11">
    <name type="scientific">Pelomonas baiyunensis</name>
    <dbReference type="NCBI Taxonomy" id="3299026"/>
    <lineage>
        <taxon>Bacteria</taxon>
        <taxon>Pseudomonadati</taxon>
        <taxon>Pseudomonadota</taxon>
        <taxon>Betaproteobacteria</taxon>
        <taxon>Burkholderiales</taxon>
        <taxon>Sphaerotilaceae</taxon>
        <taxon>Roseateles</taxon>
    </lineage>
</organism>
<keyword evidence="5" id="KW-0560">Oxidoreductase</keyword>
<evidence type="ECO:0000256" key="5">
    <source>
        <dbReference type="ARBA" id="ARBA00023002"/>
    </source>
</evidence>
<sequence>MPHRPPLLDAPRHLCLHGAWGLALSLGLAAALSGCGGGADPSAPTESATAADAAPAITSAVTPAAVRPPAPPAAPPTTPHTAAAPRPPAPSLASVGNRLFDDTRLSASGRLACASCHAETRGHADPAGGFLPLGGIDGQRQGLRSSPSLRYLDAAGAFRFDAQGRPHGGLFWDGRANSRIEQARGPLFNANEMANPDAATLATKLRALPYVADLRTAAGLSPAATDDQLITAALTALDRYQAEDPKFHPFTSKFDAVQDGRATFNAQELRGQAAFNDPQRGNCAACHDSRPVPNASGINRALFTNFSYHALAVPRNVSQATANPAFFDLGLCGPQRTDLSARTDLCGQFRVPTLRNVALTGPYFHNARFATLEDVLAFYASRDQDPARWYQVVNGQVQLYDDLPAAYRANVHRGAPFRRPGQPPAFTPQDGADIVAFLRTLTDGFSPAPPAP</sequence>
<dbReference type="SUPFAM" id="SSF46626">
    <property type="entry name" value="Cytochrome c"/>
    <property type="match status" value="2"/>
</dbReference>
<dbReference type="GO" id="GO:0004601">
    <property type="term" value="F:peroxidase activity"/>
    <property type="evidence" value="ECO:0007669"/>
    <property type="project" value="UniProtKB-KW"/>
</dbReference>
<evidence type="ECO:0000256" key="7">
    <source>
        <dbReference type="PROSITE-ProRule" id="PRU00433"/>
    </source>
</evidence>
<feature type="domain" description="Cytochrome c" evidence="9">
    <location>
        <begin position="266"/>
        <end position="442"/>
    </location>
</feature>
<dbReference type="PANTHER" id="PTHR30600">
    <property type="entry name" value="CYTOCHROME C PEROXIDASE-RELATED"/>
    <property type="match status" value="1"/>
</dbReference>
<evidence type="ECO:0000256" key="8">
    <source>
        <dbReference type="SAM" id="MobiDB-lite"/>
    </source>
</evidence>
<keyword evidence="6 7" id="KW-0408">Iron</keyword>